<reference evidence="1" key="1">
    <citation type="journal article" date="2015" name="Front. Microbiol.">
        <title>Combining genomic sequencing methods to explore viral diversity and reveal potential virus-host interactions.</title>
        <authorList>
            <person name="Chow C.E."/>
            <person name="Winget D.M."/>
            <person name="White R.A.III."/>
            <person name="Hallam S.J."/>
            <person name="Suttle C.A."/>
        </authorList>
    </citation>
    <scope>NUCLEOTIDE SEQUENCE</scope>
    <source>
        <strain evidence="1">Anoxic2_3</strain>
    </source>
</reference>
<dbReference type="EMBL" id="KR029587">
    <property type="protein sequence ID" value="AKH46848.1"/>
    <property type="molecule type" value="Genomic_DNA"/>
</dbReference>
<proteinExistence type="predicted"/>
<sequence>MEAQCVTPCALRSTSVPSQMSKVKRGNAWARMPISSTASSRSLYVIRLIGGRSSPSQRLSTYSIRKPP</sequence>
<evidence type="ECO:0000313" key="1">
    <source>
        <dbReference type="EMBL" id="AKH46848.1"/>
    </source>
</evidence>
<organism evidence="1">
    <name type="scientific">uncultured marine virus</name>
    <dbReference type="NCBI Taxonomy" id="186617"/>
    <lineage>
        <taxon>Viruses</taxon>
        <taxon>environmental samples</taxon>
    </lineage>
</organism>
<name>A0A0F7L5N3_9VIRU</name>
<accession>A0A0F7L5N3</accession>
<protein>
    <submittedName>
        <fullName evidence="1">Uncharacterized protein</fullName>
    </submittedName>
</protein>
<reference evidence="1" key="2">
    <citation type="submission" date="2015-03" db="EMBL/GenBank/DDBJ databases">
        <authorList>
            <person name="Chow C.-E.T."/>
            <person name="Winget D.M."/>
            <person name="White R.A.III."/>
            <person name="Hallam S.J."/>
            <person name="Suttle C.A."/>
        </authorList>
    </citation>
    <scope>NUCLEOTIDE SEQUENCE</scope>
    <source>
        <strain evidence="1">Anoxic2_3</strain>
    </source>
</reference>